<evidence type="ECO:0000256" key="1">
    <source>
        <dbReference type="ARBA" id="ARBA00022801"/>
    </source>
</evidence>
<protein>
    <recommendedName>
        <fullName evidence="2">Sialate O-acetylesterase domain-containing protein</fullName>
    </recommendedName>
</protein>
<dbReference type="InterPro" id="IPR036514">
    <property type="entry name" value="SGNH_hydro_sf"/>
</dbReference>
<dbReference type="InterPro" id="IPR005181">
    <property type="entry name" value="SASA"/>
</dbReference>
<proteinExistence type="predicted"/>
<keyword evidence="1" id="KW-0378">Hydrolase</keyword>
<name>C6VVT7_DYAFD</name>
<dbReference type="PANTHER" id="PTHR31988:SF19">
    <property type="entry name" value="9-O-ACETYL-N-ACETYLNEURAMINIC ACID DEACETYLASE-RELATED"/>
    <property type="match status" value="1"/>
</dbReference>
<dbReference type="InterPro" id="IPR052940">
    <property type="entry name" value="Carb_Esterase_6"/>
</dbReference>
<accession>C6VVT7</accession>
<evidence type="ECO:0000313" key="3">
    <source>
        <dbReference type="EMBL" id="ACT91393.1"/>
    </source>
</evidence>
<dbReference type="Gene3D" id="3.40.50.1110">
    <property type="entry name" value="SGNH hydrolase"/>
    <property type="match status" value="1"/>
</dbReference>
<dbReference type="SUPFAM" id="SSF52266">
    <property type="entry name" value="SGNH hydrolase"/>
    <property type="match status" value="1"/>
</dbReference>
<dbReference type="RefSeq" id="WP_012779741.1">
    <property type="nucleotide sequence ID" value="NC_013037.1"/>
</dbReference>
<organism evidence="3 4">
    <name type="scientific">Dyadobacter fermentans (strain ATCC 700827 / DSM 18053 / CIP 107007 / KCTC 52180 / NS114)</name>
    <dbReference type="NCBI Taxonomy" id="471854"/>
    <lineage>
        <taxon>Bacteria</taxon>
        <taxon>Pseudomonadati</taxon>
        <taxon>Bacteroidota</taxon>
        <taxon>Cytophagia</taxon>
        <taxon>Cytophagales</taxon>
        <taxon>Spirosomataceae</taxon>
        <taxon>Dyadobacter</taxon>
    </lineage>
</organism>
<sequence length="618" mass="67211">MTFINKYRFFEMKIFFVWICVFTCFIAHVCFAQTVSLSYPVNNSVIQRNTLNTATVTVAGQLNYGDLTVVVSYRFRPVGPTGIMGAPGPATNLTLAPNGMFYALPVVNKGWYLCEILVNGIVYTANKFGVGDVFIIAGQSNAQGIKDQSYKLPSGAGIPEWVVGASEDKTCTRKLPESFTNLFPLNTADDMKKHGPLGPTGNSVWAYGVLGKLISDANGGMPVAFFNAATAGSSVTEWKQGADGVEAKHPYTGAQVCLGYMGGSVIPKDYYGQPYTALKTALNYYGSLYGVRAVLWHQGEADADPNVNAIYKASSAADYQSKLQAVIAKSRSDFAAPNLTWYICKATISKFGPVNATIRTGQGNTPSGSTILSGADTDYVNGSAGTTTANDGGDDYRADDDTHFFEGLGAIKGLTWLANKWAATIGALTNPVAASYVPLLLYSKNSDWRTLTAPSGGVQYHWNSTHINNQGVAGGTSSVYTTDQSWFGMKCYMKDAIGNWHVSAAINIGHYINQRQGVEFPGEQQHEEPGFELNTYPNPFTNSFTVAFEVPEENCQVKLDVIDIQGMVLKTVVNNPHAKGKWQYEVKELPDNPHGILFCRLKINDSHTVRKLVRFNHR</sequence>
<evidence type="ECO:0000259" key="2">
    <source>
        <dbReference type="Pfam" id="PF03629"/>
    </source>
</evidence>
<dbReference type="EMBL" id="CP001619">
    <property type="protein sequence ID" value="ACT91393.1"/>
    <property type="molecule type" value="Genomic_DNA"/>
</dbReference>
<dbReference type="HOGENOM" id="CLU_448871_0_0_10"/>
<dbReference type="AlphaFoldDB" id="C6VVT7"/>
<gene>
    <name evidence="3" type="ordered locus">Dfer_0122</name>
</gene>
<dbReference type="PANTHER" id="PTHR31988">
    <property type="entry name" value="ESTERASE, PUTATIVE (DUF303)-RELATED"/>
    <property type="match status" value="1"/>
</dbReference>
<dbReference type="eggNOG" id="COG2755">
    <property type="taxonomic scope" value="Bacteria"/>
</dbReference>
<dbReference type="Pfam" id="PF03629">
    <property type="entry name" value="SASA"/>
    <property type="match status" value="1"/>
</dbReference>
<dbReference type="KEGG" id="dfe:Dfer_0122"/>
<dbReference type="Proteomes" id="UP000002011">
    <property type="component" value="Chromosome"/>
</dbReference>
<keyword evidence="4" id="KW-1185">Reference proteome</keyword>
<dbReference type="GO" id="GO:0016788">
    <property type="term" value="F:hydrolase activity, acting on ester bonds"/>
    <property type="evidence" value="ECO:0007669"/>
    <property type="project" value="UniProtKB-ARBA"/>
</dbReference>
<evidence type="ECO:0000313" key="4">
    <source>
        <dbReference type="Proteomes" id="UP000002011"/>
    </source>
</evidence>
<dbReference type="STRING" id="471854.Dfer_0122"/>
<feature type="domain" description="Sialate O-acetylesterase" evidence="2">
    <location>
        <begin position="131"/>
        <end position="347"/>
    </location>
</feature>
<reference evidence="3 4" key="1">
    <citation type="journal article" date="2009" name="Stand. Genomic Sci.">
        <title>Complete genome sequence of Dyadobacter fermentans type strain (NS114).</title>
        <authorList>
            <person name="Lang E."/>
            <person name="Lapidus A."/>
            <person name="Chertkov O."/>
            <person name="Brettin T."/>
            <person name="Detter J.C."/>
            <person name="Han C."/>
            <person name="Copeland A."/>
            <person name="Glavina Del Rio T."/>
            <person name="Nolan M."/>
            <person name="Chen F."/>
            <person name="Lucas S."/>
            <person name="Tice H."/>
            <person name="Cheng J.F."/>
            <person name="Land M."/>
            <person name="Hauser L."/>
            <person name="Chang Y.J."/>
            <person name="Jeffries C.D."/>
            <person name="Kopitz M."/>
            <person name="Bruce D."/>
            <person name="Goodwin L."/>
            <person name="Pitluck S."/>
            <person name="Ovchinnikova G."/>
            <person name="Pati A."/>
            <person name="Ivanova N."/>
            <person name="Mavrommatis K."/>
            <person name="Chen A."/>
            <person name="Palaniappan K."/>
            <person name="Chain P."/>
            <person name="Bristow J."/>
            <person name="Eisen J.A."/>
            <person name="Markowitz V."/>
            <person name="Hugenholtz P."/>
            <person name="Goker M."/>
            <person name="Rohde M."/>
            <person name="Kyrpides N.C."/>
            <person name="Klenk H.P."/>
        </authorList>
    </citation>
    <scope>NUCLEOTIDE SEQUENCE [LARGE SCALE GENOMIC DNA]</scope>
    <source>
        <strain evidence="4">ATCC 700827 / DSM 18053 / CIP 107007 / KCTC 52180 / NS114</strain>
    </source>
</reference>